<dbReference type="PANTHER" id="PTHR34399:SF3">
    <property type="entry name" value="AVID PROTEIN-RELATED"/>
    <property type="match status" value="1"/>
</dbReference>
<evidence type="ECO:0000313" key="5">
    <source>
        <dbReference type="Proteomes" id="UP000567826"/>
    </source>
</evidence>
<evidence type="ECO:0000256" key="2">
    <source>
        <dbReference type="ARBA" id="ARBA00022525"/>
    </source>
</evidence>
<dbReference type="PROSITE" id="PS51326">
    <property type="entry name" value="AVIDIN_2"/>
    <property type="match status" value="1"/>
</dbReference>
<dbReference type="Gene3D" id="2.40.128.30">
    <property type="entry name" value="Avidin-like"/>
    <property type="match status" value="1"/>
</dbReference>
<keyword evidence="3" id="KW-0732">Signal</keyword>
<dbReference type="GO" id="GO:0009374">
    <property type="term" value="F:biotin binding"/>
    <property type="evidence" value="ECO:0007669"/>
    <property type="project" value="InterPro"/>
</dbReference>
<gene>
    <name evidence="4" type="primary">Avd_4</name>
    <name evidence="4" type="ORF">NYCGRA_R15329</name>
</gene>
<evidence type="ECO:0000256" key="3">
    <source>
        <dbReference type="ARBA" id="ARBA00022729"/>
    </source>
</evidence>
<dbReference type="InterPro" id="IPR036896">
    <property type="entry name" value="Avidin-like_sf"/>
</dbReference>
<sequence length="58" mass="6135">NSESSQVPCVLTGSWINDLGSNMTIGVLNEKGGFTGTYFTATSDTPRKILPSPLVGFQ</sequence>
<dbReference type="Proteomes" id="UP000567826">
    <property type="component" value="Unassembled WGS sequence"/>
</dbReference>
<keyword evidence="2" id="KW-0964">Secreted</keyword>
<keyword evidence="5" id="KW-1185">Reference proteome</keyword>
<dbReference type="SUPFAM" id="SSF50876">
    <property type="entry name" value="Avidin/streptavidin"/>
    <property type="match status" value="1"/>
</dbReference>
<evidence type="ECO:0000256" key="1">
    <source>
        <dbReference type="ARBA" id="ARBA00004613"/>
    </source>
</evidence>
<evidence type="ECO:0000313" key="4">
    <source>
        <dbReference type="EMBL" id="NXQ88844.1"/>
    </source>
</evidence>
<proteinExistence type="predicted"/>
<dbReference type="InterPro" id="IPR005468">
    <property type="entry name" value="Avidin/str"/>
</dbReference>
<organism evidence="4 5">
    <name type="scientific">Nyctibius grandis</name>
    <name type="common">Great potoo</name>
    <dbReference type="NCBI Taxonomy" id="48427"/>
    <lineage>
        <taxon>Eukaryota</taxon>
        <taxon>Metazoa</taxon>
        <taxon>Chordata</taxon>
        <taxon>Craniata</taxon>
        <taxon>Vertebrata</taxon>
        <taxon>Euteleostomi</taxon>
        <taxon>Archelosauria</taxon>
        <taxon>Archosauria</taxon>
        <taxon>Dinosauria</taxon>
        <taxon>Saurischia</taxon>
        <taxon>Theropoda</taxon>
        <taxon>Coelurosauria</taxon>
        <taxon>Aves</taxon>
        <taxon>Neognathae</taxon>
        <taxon>Neoaves</taxon>
        <taxon>Strisores</taxon>
        <taxon>Caprimulgiformes</taxon>
        <taxon>Nyctibiidae</taxon>
        <taxon>Nyctibius</taxon>
    </lineage>
</organism>
<comment type="subcellular location">
    <subcellularLocation>
        <location evidence="1">Secreted</location>
    </subcellularLocation>
</comment>
<dbReference type="EMBL" id="VWYG01019103">
    <property type="protein sequence ID" value="NXQ88844.1"/>
    <property type="molecule type" value="Genomic_DNA"/>
</dbReference>
<dbReference type="GO" id="GO:0005576">
    <property type="term" value="C:extracellular region"/>
    <property type="evidence" value="ECO:0007669"/>
    <property type="project" value="UniProtKB-SubCell"/>
</dbReference>
<feature type="non-terminal residue" evidence="4">
    <location>
        <position position="1"/>
    </location>
</feature>
<accession>A0A7L2GSA4</accession>
<reference evidence="4 5" key="1">
    <citation type="submission" date="2019-09" db="EMBL/GenBank/DDBJ databases">
        <title>Bird 10,000 Genomes (B10K) Project - Family phase.</title>
        <authorList>
            <person name="Zhang G."/>
        </authorList>
    </citation>
    <scope>NUCLEOTIDE SEQUENCE [LARGE SCALE GENOMIC DNA]</scope>
    <source>
        <strain evidence="4">B10K-DU-001-56</strain>
        <tissue evidence="4">Muscle</tissue>
    </source>
</reference>
<dbReference type="OrthoDB" id="9423317at2759"/>
<comment type="caution">
    <text evidence="4">The sequence shown here is derived from an EMBL/GenBank/DDBJ whole genome shotgun (WGS) entry which is preliminary data.</text>
</comment>
<feature type="non-terminal residue" evidence="4">
    <location>
        <position position="58"/>
    </location>
</feature>
<dbReference type="AlphaFoldDB" id="A0A7L2GSA4"/>
<name>A0A7L2GSA4_NYCGR</name>
<dbReference type="PANTHER" id="PTHR34399">
    <property type="entry name" value="AVIDIN-RELATED"/>
    <property type="match status" value="1"/>
</dbReference>
<protein>
    <submittedName>
        <fullName evidence="4">AVID protein</fullName>
    </submittedName>
</protein>
<dbReference type="InterPro" id="IPR051764">
    <property type="entry name" value="Avidin/Streptavidin-rel"/>
</dbReference>
<dbReference type="Pfam" id="PF01382">
    <property type="entry name" value="Avidin"/>
    <property type="match status" value="1"/>
</dbReference>